<evidence type="ECO:0008006" key="3">
    <source>
        <dbReference type="Google" id="ProtNLM"/>
    </source>
</evidence>
<dbReference type="RefSeq" id="WP_377918596.1">
    <property type="nucleotide sequence ID" value="NZ_JBHRZT010000072.1"/>
</dbReference>
<proteinExistence type="predicted"/>
<sequence>MNKIMVMFVFLFFIHHIPAAGEERNITNADNEHLYVFLQISPEEYDLMWKEGKTLAEIAKSQGVSERELVRYLFEKELETMRVSLKNGELSHVQYIQNILRLKETLLHKIHGNPHKEPSSEKVSN</sequence>
<protein>
    <recommendedName>
        <fullName evidence="3">Helix-turn-helix domain-containing protein</fullName>
    </recommendedName>
</protein>
<name>A0ABV8B8H4_9BACI</name>
<comment type="caution">
    <text evidence="1">The sequence shown here is derived from an EMBL/GenBank/DDBJ whole genome shotgun (WGS) entry which is preliminary data.</text>
</comment>
<evidence type="ECO:0000313" key="1">
    <source>
        <dbReference type="EMBL" id="MFC3886225.1"/>
    </source>
</evidence>
<dbReference type="EMBL" id="JBHRZT010000072">
    <property type="protein sequence ID" value="MFC3886225.1"/>
    <property type="molecule type" value="Genomic_DNA"/>
</dbReference>
<organism evidence="1 2">
    <name type="scientific">Bacillus songklensis</name>
    <dbReference type="NCBI Taxonomy" id="1069116"/>
    <lineage>
        <taxon>Bacteria</taxon>
        <taxon>Bacillati</taxon>
        <taxon>Bacillota</taxon>
        <taxon>Bacilli</taxon>
        <taxon>Bacillales</taxon>
        <taxon>Bacillaceae</taxon>
        <taxon>Bacillus</taxon>
    </lineage>
</organism>
<dbReference type="Proteomes" id="UP001595752">
    <property type="component" value="Unassembled WGS sequence"/>
</dbReference>
<accession>A0ABV8B8H4</accession>
<keyword evidence="2" id="KW-1185">Reference proteome</keyword>
<reference evidence="2" key="1">
    <citation type="journal article" date="2019" name="Int. J. Syst. Evol. Microbiol.">
        <title>The Global Catalogue of Microorganisms (GCM) 10K type strain sequencing project: providing services to taxonomists for standard genome sequencing and annotation.</title>
        <authorList>
            <consortium name="The Broad Institute Genomics Platform"/>
            <consortium name="The Broad Institute Genome Sequencing Center for Infectious Disease"/>
            <person name="Wu L."/>
            <person name="Ma J."/>
        </authorList>
    </citation>
    <scope>NUCLEOTIDE SEQUENCE [LARGE SCALE GENOMIC DNA]</scope>
    <source>
        <strain evidence="2">CCUG 61889</strain>
    </source>
</reference>
<gene>
    <name evidence="1" type="ORF">ACFOU2_23140</name>
</gene>
<evidence type="ECO:0000313" key="2">
    <source>
        <dbReference type="Proteomes" id="UP001595752"/>
    </source>
</evidence>